<dbReference type="EMBL" id="MU266702">
    <property type="protein sequence ID" value="KAH7919034.1"/>
    <property type="molecule type" value="Genomic_DNA"/>
</dbReference>
<keyword evidence="2" id="KW-1185">Reference proteome</keyword>
<gene>
    <name evidence="1" type="ORF">BV22DRAFT_883838</name>
</gene>
<accession>A0ACB8B0G5</accession>
<comment type="caution">
    <text evidence="1">The sequence shown here is derived from an EMBL/GenBank/DDBJ whole genome shotgun (WGS) entry which is preliminary data.</text>
</comment>
<dbReference type="Proteomes" id="UP000790709">
    <property type="component" value="Unassembled WGS sequence"/>
</dbReference>
<evidence type="ECO:0000313" key="2">
    <source>
        <dbReference type="Proteomes" id="UP000790709"/>
    </source>
</evidence>
<reference evidence="1" key="1">
    <citation type="journal article" date="2021" name="New Phytol.">
        <title>Evolutionary innovations through gain and loss of genes in the ectomycorrhizal Boletales.</title>
        <authorList>
            <person name="Wu G."/>
            <person name="Miyauchi S."/>
            <person name="Morin E."/>
            <person name="Kuo A."/>
            <person name="Drula E."/>
            <person name="Varga T."/>
            <person name="Kohler A."/>
            <person name="Feng B."/>
            <person name="Cao Y."/>
            <person name="Lipzen A."/>
            <person name="Daum C."/>
            <person name="Hundley H."/>
            <person name="Pangilinan J."/>
            <person name="Johnson J."/>
            <person name="Barry K."/>
            <person name="LaButti K."/>
            <person name="Ng V."/>
            <person name="Ahrendt S."/>
            <person name="Min B."/>
            <person name="Choi I.G."/>
            <person name="Park H."/>
            <person name="Plett J.M."/>
            <person name="Magnuson J."/>
            <person name="Spatafora J.W."/>
            <person name="Nagy L.G."/>
            <person name="Henrissat B."/>
            <person name="Grigoriev I.V."/>
            <person name="Yang Z.L."/>
            <person name="Xu J."/>
            <person name="Martin F.M."/>
        </authorList>
    </citation>
    <scope>NUCLEOTIDE SEQUENCE</scope>
    <source>
        <strain evidence="1">KUC20120723A-06</strain>
    </source>
</reference>
<protein>
    <submittedName>
        <fullName evidence="1">WD40 repeat-like protein</fullName>
    </submittedName>
</protein>
<name>A0ACB8B0G5_9AGAM</name>
<proteinExistence type="predicted"/>
<sequence>MSTPSNAIEPSGVRRASRGPTKVFEGHNGWINAVAYFPDGRRIATASNNAVIIWDVESDRQDGQSILHGSKVICIAISPNGRRIASGMEGGVVIWDALTREMVHEIKGDGVHKLAYSPDGCWIATASTDVGREVQLWDADTGKLGREPLGCDGEVFCMGFSPDGSRIAVGFWDGSFEVIDIATGESVIGPIKGHTREVWLVVYSPDGRLLVTGSRDSSIRAWDSKTGVAVGKPMLGHKYGVDCISVSADGRRIASGGDDKTVRVWDLEIRLQIGDSLDADGRVNSLAFSPDRRYIISGGDHLYLFNTESLERKAPSSPPTTTARIPPVGISCAYATSLSANIPCLH</sequence>
<organism evidence="1 2">
    <name type="scientific">Leucogyrophana mollusca</name>
    <dbReference type="NCBI Taxonomy" id="85980"/>
    <lineage>
        <taxon>Eukaryota</taxon>
        <taxon>Fungi</taxon>
        <taxon>Dikarya</taxon>
        <taxon>Basidiomycota</taxon>
        <taxon>Agaricomycotina</taxon>
        <taxon>Agaricomycetes</taxon>
        <taxon>Agaricomycetidae</taxon>
        <taxon>Boletales</taxon>
        <taxon>Boletales incertae sedis</taxon>
        <taxon>Leucogyrophana</taxon>
    </lineage>
</organism>
<evidence type="ECO:0000313" key="1">
    <source>
        <dbReference type="EMBL" id="KAH7919034.1"/>
    </source>
</evidence>